<evidence type="ECO:0000313" key="3">
    <source>
        <dbReference type="Proteomes" id="UP000002051"/>
    </source>
</evidence>
<name>G7IV13_MEDTR</name>
<reference evidence="1 3" key="1">
    <citation type="journal article" date="2011" name="Nature">
        <title>The Medicago genome provides insight into the evolution of rhizobial symbioses.</title>
        <authorList>
            <person name="Young N.D."/>
            <person name="Debelle F."/>
            <person name="Oldroyd G.E."/>
            <person name="Geurts R."/>
            <person name="Cannon S.B."/>
            <person name="Udvardi M.K."/>
            <person name="Benedito V.A."/>
            <person name="Mayer K.F."/>
            <person name="Gouzy J."/>
            <person name="Schoof H."/>
            <person name="Van de Peer Y."/>
            <person name="Proost S."/>
            <person name="Cook D.R."/>
            <person name="Meyers B.C."/>
            <person name="Spannagl M."/>
            <person name="Cheung F."/>
            <person name="De Mita S."/>
            <person name="Krishnakumar V."/>
            <person name="Gundlach H."/>
            <person name="Zhou S."/>
            <person name="Mudge J."/>
            <person name="Bharti A.K."/>
            <person name="Murray J.D."/>
            <person name="Naoumkina M.A."/>
            <person name="Rosen B."/>
            <person name="Silverstein K.A."/>
            <person name="Tang H."/>
            <person name="Rombauts S."/>
            <person name="Zhao P.X."/>
            <person name="Zhou P."/>
            <person name="Barbe V."/>
            <person name="Bardou P."/>
            <person name="Bechner M."/>
            <person name="Bellec A."/>
            <person name="Berger A."/>
            <person name="Berges H."/>
            <person name="Bidwell S."/>
            <person name="Bisseling T."/>
            <person name="Choisne N."/>
            <person name="Couloux A."/>
            <person name="Denny R."/>
            <person name="Deshpande S."/>
            <person name="Dai X."/>
            <person name="Doyle J.J."/>
            <person name="Dudez A.M."/>
            <person name="Farmer A.D."/>
            <person name="Fouteau S."/>
            <person name="Franken C."/>
            <person name="Gibelin C."/>
            <person name="Gish J."/>
            <person name="Goldstein S."/>
            <person name="Gonzalez A.J."/>
            <person name="Green P.J."/>
            <person name="Hallab A."/>
            <person name="Hartog M."/>
            <person name="Hua A."/>
            <person name="Humphray S.J."/>
            <person name="Jeong D.H."/>
            <person name="Jing Y."/>
            <person name="Jocker A."/>
            <person name="Kenton S.M."/>
            <person name="Kim D.J."/>
            <person name="Klee K."/>
            <person name="Lai H."/>
            <person name="Lang C."/>
            <person name="Lin S."/>
            <person name="Macmil S.L."/>
            <person name="Magdelenat G."/>
            <person name="Matthews L."/>
            <person name="McCorrison J."/>
            <person name="Monaghan E.L."/>
            <person name="Mun J.H."/>
            <person name="Najar F.Z."/>
            <person name="Nicholson C."/>
            <person name="Noirot C."/>
            <person name="O'Bleness M."/>
            <person name="Paule C.R."/>
            <person name="Poulain J."/>
            <person name="Prion F."/>
            <person name="Qin B."/>
            <person name="Qu C."/>
            <person name="Retzel E.F."/>
            <person name="Riddle C."/>
            <person name="Sallet E."/>
            <person name="Samain S."/>
            <person name="Samson N."/>
            <person name="Sanders I."/>
            <person name="Saurat O."/>
            <person name="Scarpelli C."/>
            <person name="Schiex T."/>
            <person name="Segurens B."/>
            <person name="Severin A.J."/>
            <person name="Sherrier D.J."/>
            <person name="Shi R."/>
            <person name="Sims S."/>
            <person name="Singer S.R."/>
            <person name="Sinharoy S."/>
            <person name="Sterck L."/>
            <person name="Viollet A."/>
            <person name="Wang B.B."/>
            <person name="Wang K."/>
            <person name="Wang M."/>
            <person name="Wang X."/>
            <person name="Warfsmann J."/>
            <person name="Weissenbach J."/>
            <person name="White D.D."/>
            <person name="White J.D."/>
            <person name="Wiley G.B."/>
            <person name="Wincker P."/>
            <person name="Xing Y."/>
            <person name="Yang L."/>
            <person name="Yao Z."/>
            <person name="Ying F."/>
            <person name="Zhai J."/>
            <person name="Zhou L."/>
            <person name="Zuber A."/>
            <person name="Denarie J."/>
            <person name="Dixon R.A."/>
            <person name="May G.D."/>
            <person name="Schwartz D.C."/>
            <person name="Rogers J."/>
            <person name="Quetier F."/>
            <person name="Town C.D."/>
            <person name="Roe B.A."/>
        </authorList>
    </citation>
    <scope>NUCLEOTIDE SEQUENCE [LARGE SCALE GENOMIC DNA]</scope>
    <source>
        <strain evidence="1">A17</strain>
        <strain evidence="2 3">cv. Jemalong A17</strain>
    </source>
</reference>
<dbReference type="HOGENOM" id="CLU_1311789_0_0_1"/>
<reference evidence="2" key="3">
    <citation type="submission" date="2015-04" db="UniProtKB">
        <authorList>
            <consortium name="EnsemblPlants"/>
        </authorList>
    </citation>
    <scope>IDENTIFICATION</scope>
    <source>
        <strain evidence="2">cv. Jemalong A17</strain>
    </source>
</reference>
<evidence type="ECO:0000313" key="2">
    <source>
        <dbReference type="EnsemblPlants" id="AES70601"/>
    </source>
</evidence>
<organism evidence="1 3">
    <name type="scientific">Medicago truncatula</name>
    <name type="common">Barrel medic</name>
    <name type="synonym">Medicago tribuloides</name>
    <dbReference type="NCBI Taxonomy" id="3880"/>
    <lineage>
        <taxon>Eukaryota</taxon>
        <taxon>Viridiplantae</taxon>
        <taxon>Streptophyta</taxon>
        <taxon>Embryophyta</taxon>
        <taxon>Tracheophyta</taxon>
        <taxon>Spermatophyta</taxon>
        <taxon>Magnoliopsida</taxon>
        <taxon>eudicotyledons</taxon>
        <taxon>Gunneridae</taxon>
        <taxon>Pentapetalae</taxon>
        <taxon>rosids</taxon>
        <taxon>fabids</taxon>
        <taxon>Fabales</taxon>
        <taxon>Fabaceae</taxon>
        <taxon>Papilionoideae</taxon>
        <taxon>50 kb inversion clade</taxon>
        <taxon>NPAAA clade</taxon>
        <taxon>Hologalegina</taxon>
        <taxon>IRL clade</taxon>
        <taxon>Trifolieae</taxon>
        <taxon>Medicago</taxon>
    </lineage>
</organism>
<dbReference type="Proteomes" id="UP000002051">
    <property type="component" value="Chromosome 3"/>
</dbReference>
<dbReference type="AlphaFoldDB" id="G7IV13"/>
<reference evidence="1 3" key="2">
    <citation type="journal article" date="2014" name="BMC Genomics">
        <title>An improved genome release (version Mt4.0) for the model legume Medicago truncatula.</title>
        <authorList>
            <person name="Tang H."/>
            <person name="Krishnakumar V."/>
            <person name="Bidwell S."/>
            <person name="Rosen B."/>
            <person name="Chan A."/>
            <person name="Zhou S."/>
            <person name="Gentzbittel L."/>
            <person name="Childs K.L."/>
            <person name="Yandell M."/>
            <person name="Gundlach H."/>
            <person name="Mayer K.F."/>
            <person name="Schwartz D.C."/>
            <person name="Town C.D."/>
        </authorList>
    </citation>
    <scope>GENOME REANNOTATION</scope>
    <source>
        <strain evidence="2 3">cv. Jemalong A17</strain>
    </source>
</reference>
<dbReference type="EMBL" id="CM001219">
    <property type="protein sequence ID" value="AES70601.1"/>
    <property type="molecule type" value="Genomic_DNA"/>
</dbReference>
<protein>
    <submittedName>
        <fullName evidence="1 2">Uncharacterized protein</fullName>
    </submittedName>
</protein>
<proteinExistence type="predicted"/>
<evidence type="ECO:0000313" key="1">
    <source>
        <dbReference type="EMBL" id="AES70601.1"/>
    </source>
</evidence>
<sequence>MQRKRTEQRKERQRHKQLSWFLPQHGSSPVPLALPRRFHYNHKDYKCSILSKYETSQKCSSTHARVFQCSSTKQETSNAQALELPEIPSVVSIQGSSRRRKTFRWLKRLKCVLVELPKIPSVVGSKNLQKAEGFPMVEEFWPVFNNAWGAQALLGEHGHALGALTMLRAAVSAFRCINPCFFVLLVVCFRIRCLGTREQNFSLLMSYEAT</sequence>
<keyword evidence="3" id="KW-1185">Reference proteome</keyword>
<dbReference type="PaxDb" id="3880-AES70601"/>
<dbReference type="EnsemblPlants" id="AES70601">
    <property type="protein sequence ID" value="AES70601"/>
    <property type="gene ID" value="MTR_3g060230"/>
</dbReference>
<gene>
    <name evidence="1" type="ordered locus">MTR_3g060230</name>
</gene>
<accession>G7IV13</accession>